<feature type="chain" id="PRO_5004893182" evidence="1">
    <location>
        <begin position="30"/>
        <end position="94"/>
    </location>
</feature>
<gene>
    <name evidence="2" type="ORF">DRE_02808</name>
</gene>
<reference evidence="2 3" key="1">
    <citation type="submission" date="2013-05" db="EMBL/GenBank/DDBJ databases">
        <title>Drechslerella stenobrocha genome reveals carnivorous origination and mechanical trapping mechanism of predatory fungi.</title>
        <authorList>
            <person name="Liu X."/>
            <person name="Zhang W."/>
            <person name="Liu K."/>
        </authorList>
    </citation>
    <scope>NUCLEOTIDE SEQUENCE [LARGE SCALE GENOMIC DNA]</scope>
    <source>
        <strain evidence="2 3">248</strain>
    </source>
</reference>
<evidence type="ECO:0000313" key="3">
    <source>
        <dbReference type="Proteomes" id="UP000024837"/>
    </source>
</evidence>
<keyword evidence="1" id="KW-0732">Signal</keyword>
<feature type="signal peptide" evidence="1">
    <location>
        <begin position="1"/>
        <end position="29"/>
    </location>
</feature>
<dbReference type="EMBL" id="KI966407">
    <property type="protein sequence ID" value="EWC47926.1"/>
    <property type="molecule type" value="Genomic_DNA"/>
</dbReference>
<dbReference type="HOGENOM" id="CLU_2386130_0_0_1"/>
<proteinExistence type="predicted"/>
<dbReference type="Proteomes" id="UP000024837">
    <property type="component" value="Unassembled WGS sequence"/>
</dbReference>
<dbReference type="OrthoDB" id="5391491at2759"/>
<evidence type="ECO:0000313" key="2">
    <source>
        <dbReference type="EMBL" id="EWC47926.1"/>
    </source>
</evidence>
<accession>W7HUN6</accession>
<organism evidence="2 3">
    <name type="scientific">Drechslerella stenobrocha 248</name>
    <dbReference type="NCBI Taxonomy" id="1043628"/>
    <lineage>
        <taxon>Eukaryota</taxon>
        <taxon>Fungi</taxon>
        <taxon>Dikarya</taxon>
        <taxon>Ascomycota</taxon>
        <taxon>Pezizomycotina</taxon>
        <taxon>Orbiliomycetes</taxon>
        <taxon>Orbiliales</taxon>
        <taxon>Orbiliaceae</taxon>
        <taxon>Drechslerella</taxon>
    </lineage>
</organism>
<evidence type="ECO:0000256" key="1">
    <source>
        <dbReference type="SAM" id="SignalP"/>
    </source>
</evidence>
<dbReference type="AlphaFoldDB" id="W7HUN6"/>
<sequence length="94" mass="10801">MGTLLVVSILFFIPLLLLIIWLAVSSCLGDSLRAPRGQTGWAAPRRQRQMERERQRDVAASQRALYGQMRDQHGGAWEVVEMQDMMRRESEDGR</sequence>
<protein>
    <submittedName>
        <fullName evidence="2">Uncharacterized protein</fullName>
    </submittedName>
</protein>
<keyword evidence="3" id="KW-1185">Reference proteome</keyword>
<name>W7HUN6_9PEZI</name>